<dbReference type="GO" id="GO:0032259">
    <property type="term" value="P:methylation"/>
    <property type="evidence" value="ECO:0007669"/>
    <property type="project" value="UniProtKB-KW"/>
</dbReference>
<evidence type="ECO:0000313" key="10">
    <source>
        <dbReference type="EMBL" id="RCW78592.1"/>
    </source>
</evidence>
<dbReference type="AlphaFoldDB" id="A0A368YEG4"/>
<dbReference type="Pfam" id="PF02518">
    <property type="entry name" value="HATPase_c"/>
    <property type="match status" value="1"/>
</dbReference>
<protein>
    <recommendedName>
        <fullName evidence="2">histidine kinase</fullName>
        <ecNumber evidence="2">2.7.13.3</ecNumber>
    </recommendedName>
</protein>
<evidence type="ECO:0000256" key="2">
    <source>
        <dbReference type="ARBA" id="ARBA00012438"/>
    </source>
</evidence>
<dbReference type="PANTHER" id="PTHR41523:SF8">
    <property type="entry name" value="ETHYLENE RESPONSE SENSOR PROTEIN"/>
    <property type="match status" value="1"/>
</dbReference>
<evidence type="ECO:0000256" key="5">
    <source>
        <dbReference type="ARBA" id="ARBA00022741"/>
    </source>
</evidence>
<organism evidence="10 11">
    <name type="scientific">Phyllobacterium bourgognense</name>
    <dbReference type="NCBI Taxonomy" id="314236"/>
    <lineage>
        <taxon>Bacteria</taxon>
        <taxon>Pseudomonadati</taxon>
        <taxon>Pseudomonadota</taxon>
        <taxon>Alphaproteobacteria</taxon>
        <taxon>Hyphomicrobiales</taxon>
        <taxon>Phyllobacteriaceae</taxon>
        <taxon>Phyllobacterium</taxon>
    </lineage>
</organism>
<accession>A0A368YEG4</accession>
<keyword evidence="6" id="KW-0418">Kinase</keyword>
<dbReference type="EMBL" id="QPJM01000023">
    <property type="protein sequence ID" value="RCW78592.1"/>
    <property type="molecule type" value="Genomic_DNA"/>
</dbReference>
<dbReference type="InterPro" id="IPR003594">
    <property type="entry name" value="HATPase_dom"/>
</dbReference>
<keyword evidence="5" id="KW-0547">Nucleotide-binding</keyword>
<dbReference type="SUPFAM" id="SSF55874">
    <property type="entry name" value="ATPase domain of HSP90 chaperone/DNA topoisomerase II/histidine kinase"/>
    <property type="match status" value="1"/>
</dbReference>
<evidence type="ECO:0000259" key="9">
    <source>
        <dbReference type="SMART" id="SM00387"/>
    </source>
</evidence>
<dbReference type="InterPro" id="IPR035965">
    <property type="entry name" value="PAS-like_dom_sf"/>
</dbReference>
<dbReference type="GO" id="GO:0005524">
    <property type="term" value="F:ATP binding"/>
    <property type="evidence" value="ECO:0007669"/>
    <property type="project" value="UniProtKB-KW"/>
</dbReference>
<keyword evidence="8" id="KW-0175">Coiled coil</keyword>
<keyword evidence="3" id="KW-0597">Phosphoprotein</keyword>
<reference evidence="10 11" key="1">
    <citation type="submission" date="2018-07" db="EMBL/GenBank/DDBJ databases">
        <title>Genomic Encyclopedia of Type Strains, Phase III (KMG-III): the genomes of soil and plant-associated and newly described type strains.</title>
        <authorList>
            <person name="Whitman W."/>
        </authorList>
    </citation>
    <scope>NUCLEOTIDE SEQUENCE [LARGE SCALE GENOMIC DNA]</scope>
    <source>
        <strain evidence="10 11">31-25a</strain>
    </source>
</reference>
<dbReference type="InterPro" id="IPR011495">
    <property type="entry name" value="Sig_transdc_His_kin_sub2_dim/P"/>
</dbReference>
<sequence length="461" mass="51043">MCSIWRSTAKLFRSTLRAFQPWRRLLVHGAVVSAELPRQFLKVNLPRVIASTSVTKCPKRIIQTICAVNNPLATLVGEQSIIARGSNGRSYRSRTGFGSDPPFVMIDLPNLEDAQKLAQAIVNTIPEPFLVLDDKIRVLAASRSFYEKFKVDPEQTRARLLYSLGDGQWNIPALRILLETIIPEKTAMDGFEVEHDFPNLGHRTMLLNARKVLYDDSSLSTILLAFSDVTDRRMIEREKANLLQQTEELLRQKDTLLQEMQHRVANSLQIIASILLLKARAITSEETRLHLQDAHQRVMSVAEVQRHLHTSISVDQIEVGSYLSKLCASLAASMTGENNPVAINVLADKEWIGSDKAVSVGLIVTELVINAIKYAFPLLKAEDAIFVTYEVDKTDWKLIVSDNGIGKNTVTTSETAGGLGTAIVQALVRQLDAKMDVASSAKGTSVSITRATFTSRLPKAA</sequence>
<keyword evidence="10" id="KW-0489">Methyltransferase</keyword>
<dbReference type="GO" id="GO:0008168">
    <property type="term" value="F:methyltransferase activity"/>
    <property type="evidence" value="ECO:0007669"/>
    <property type="project" value="UniProtKB-KW"/>
</dbReference>
<keyword evidence="4 10" id="KW-0808">Transferase</keyword>
<dbReference type="SUPFAM" id="SSF55785">
    <property type="entry name" value="PYP-like sensor domain (PAS domain)"/>
    <property type="match status" value="1"/>
</dbReference>
<dbReference type="Gene3D" id="3.30.450.20">
    <property type="entry name" value="PAS domain"/>
    <property type="match status" value="1"/>
</dbReference>
<keyword evidence="7" id="KW-0067">ATP-binding</keyword>
<name>A0A368YEG4_9HYPH</name>
<dbReference type="GO" id="GO:0004673">
    <property type="term" value="F:protein histidine kinase activity"/>
    <property type="evidence" value="ECO:0007669"/>
    <property type="project" value="UniProtKB-EC"/>
</dbReference>
<evidence type="ECO:0000256" key="4">
    <source>
        <dbReference type="ARBA" id="ARBA00022679"/>
    </source>
</evidence>
<evidence type="ECO:0000256" key="6">
    <source>
        <dbReference type="ARBA" id="ARBA00022777"/>
    </source>
</evidence>
<feature type="domain" description="Histidine kinase/HSP90-like ATPase" evidence="9">
    <location>
        <begin position="355"/>
        <end position="461"/>
    </location>
</feature>
<comment type="caution">
    <text evidence="10">The sequence shown here is derived from an EMBL/GenBank/DDBJ whole genome shotgun (WGS) entry which is preliminary data.</text>
</comment>
<dbReference type="EC" id="2.7.13.3" evidence="2"/>
<evidence type="ECO:0000256" key="8">
    <source>
        <dbReference type="SAM" id="Coils"/>
    </source>
</evidence>
<evidence type="ECO:0000256" key="1">
    <source>
        <dbReference type="ARBA" id="ARBA00000085"/>
    </source>
</evidence>
<evidence type="ECO:0000256" key="7">
    <source>
        <dbReference type="ARBA" id="ARBA00022840"/>
    </source>
</evidence>
<feature type="coiled-coil region" evidence="8">
    <location>
        <begin position="232"/>
        <end position="263"/>
    </location>
</feature>
<dbReference type="Pfam" id="PF08448">
    <property type="entry name" value="PAS_4"/>
    <property type="match status" value="1"/>
</dbReference>
<dbReference type="SMART" id="SM00387">
    <property type="entry name" value="HATPase_c"/>
    <property type="match status" value="1"/>
</dbReference>
<proteinExistence type="predicted"/>
<dbReference type="Pfam" id="PF07568">
    <property type="entry name" value="HisKA_2"/>
    <property type="match status" value="1"/>
</dbReference>
<evidence type="ECO:0000313" key="11">
    <source>
        <dbReference type="Proteomes" id="UP000253324"/>
    </source>
</evidence>
<dbReference type="InterPro" id="IPR013656">
    <property type="entry name" value="PAS_4"/>
</dbReference>
<comment type="catalytic activity">
    <reaction evidence="1">
        <text>ATP + protein L-histidine = ADP + protein N-phospho-L-histidine.</text>
        <dbReference type="EC" id="2.7.13.3"/>
    </reaction>
</comment>
<dbReference type="Gene3D" id="3.30.565.10">
    <property type="entry name" value="Histidine kinase-like ATPase, C-terminal domain"/>
    <property type="match status" value="1"/>
</dbReference>
<gene>
    <name evidence="10" type="ORF">C7476_12321</name>
</gene>
<dbReference type="Proteomes" id="UP000253324">
    <property type="component" value="Unassembled WGS sequence"/>
</dbReference>
<evidence type="ECO:0000256" key="3">
    <source>
        <dbReference type="ARBA" id="ARBA00022553"/>
    </source>
</evidence>
<dbReference type="PANTHER" id="PTHR41523">
    <property type="entry name" value="TWO-COMPONENT SYSTEM SENSOR PROTEIN"/>
    <property type="match status" value="1"/>
</dbReference>
<dbReference type="InterPro" id="IPR036890">
    <property type="entry name" value="HATPase_C_sf"/>
</dbReference>
<keyword evidence="11" id="KW-1185">Reference proteome</keyword>